<protein>
    <submittedName>
        <fullName evidence="6">J domain-containing protein</fullName>
    </submittedName>
</protein>
<organism evidence="6 7">
    <name type="scientific">Streptomyces yaizuensis</name>
    <dbReference type="NCBI Taxonomy" id="2989713"/>
    <lineage>
        <taxon>Bacteria</taxon>
        <taxon>Bacillati</taxon>
        <taxon>Actinomycetota</taxon>
        <taxon>Actinomycetes</taxon>
        <taxon>Kitasatosporales</taxon>
        <taxon>Streptomycetaceae</taxon>
        <taxon>Streptomyces</taxon>
    </lineage>
</organism>
<evidence type="ECO:0000256" key="1">
    <source>
        <dbReference type="ARBA" id="ARBA00004496"/>
    </source>
</evidence>
<dbReference type="Gene3D" id="1.10.287.110">
    <property type="entry name" value="DnaJ domain"/>
    <property type="match status" value="1"/>
</dbReference>
<evidence type="ECO:0000313" key="7">
    <source>
        <dbReference type="Proteomes" id="UP001291653"/>
    </source>
</evidence>
<keyword evidence="7" id="KW-1185">Reference proteome</keyword>
<dbReference type="InterPro" id="IPR036869">
    <property type="entry name" value="J_dom_sf"/>
</dbReference>
<comment type="subcellular location">
    <subcellularLocation>
        <location evidence="1">Cytoplasm</location>
    </subcellularLocation>
</comment>
<evidence type="ECO:0000256" key="3">
    <source>
        <dbReference type="ARBA" id="ARBA00023186"/>
    </source>
</evidence>
<evidence type="ECO:0000259" key="5">
    <source>
        <dbReference type="PROSITE" id="PS50076"/>
    </source>
</evidence>
<dbReference type="RefSeq" id="WP_323451520.1">
    <property type="nucleotide sequence ID" value="NZ_BSBI01000021.1"/>
</dbReference>
<sequence>MSQAAGEPDLYAVLGVPGDATEDQILRAFRRRALLDHPDRGGDAETFRSLYRARETLLDPARRSAYDRRRSARAAPGTKAPGTKAPGTKAPRPTAPETAGTRPWPGSAPPPPSDTPNASDPSDPSDPFVWESGAGPAAGPGAGAGSDPGRTDGSWAYTDVFPAPGPGVSWRRADRFGWWDPVDPVTEPPPKGRRRRHR</sequence>
<dbReference type="SMART" id="SM00271">
    <property type="entry name" value="DnaJ"/>
    <property type="match status" value="1"/>
</dbReference>
<evidence type="ECO:0000313" key="6">
    <source>
        <dbReference type="EMBL" id="GLF99584.1"/>
    </source>
</evidence>
<feature type="region of interest" description="Disordered" evidence="4">
    <location>
        <begin position="54"/>
        <end position="198"/>
    </location>
</feature>
<dbReference type="PANTHER" id="PTHR44313:SF1">
    <property type="entry name" value="DNAJ HOMOLOG SUBFAMILY C MEMBER 17"/>
    <property type="match status" value="1"/>
</dbReference>
<dbReference type="Pfam" id="PF00226">
    <property type="entry name" value="DnaJ"/>
    <property type="match status" value="1"/>
</dbReference>
<dbReference type="SUPFAM" id="SSF46565">
    <property type="entry name" value="Chaperone J-domain"/>
    <property type="match status" value="1"/>
</dbReference>
<dbReference type="InterPro" id="IPR001623">
    <property type="entry name" value="DnaJ_domain"/>
</dbReference>
<dbReference type="Proteomes" id="UP001291653">
    <property type="component" value="Unassembled WGS sequence"/>
</dbReference>
<comment type="caution">
    <text evidence="6">The sequence shown here is derived from an EMBL/GenBank/DDBJ whole genome shotgun (WGS) entry which is preliminary data.</text>
</comment>
<accession>A0ABQ5PAH0</accession>
<dbReference type="CDD" id="cd06257">
    <property type="entry name" value="DnaJ"/>
    <property type="match status" value="1"/>
</dbReference>
<dbReference type="EMBL" id="BSBI01000021">
    <property type="protein sequence ID" value="GLF99584.1"/>
    <property type="molecule type" value="Genomic_DNA"/>
</dbReference>
<gene>
    <name evidence="6" type="ORF">SYYSPA8_34825</name>
</gene>
<feature type="compositionally biased region" description="Basic and acidic residues" evidence="4">
    <location>
        <begin position="54"/>
        <end position="69"/>
    </location>
</feature>
<proteinExistence type="predicted"/>
<dbReference type="InterPro" id="IPR052094">
    <property type="entry name" value="Pre-mRNA-splicing_ERAD"/>
</dbReference>
<feature type="compositionally biased region" description="Gly residues" evidence="4">
    <location>
        <begin position="136"/>
        <end position="146"/>
    </location>
</feature>
<evidence type="ECO:0000256" key="4">
    <source>
        <dbReference type="SAM" id="MobiDB-lite"/>
    </source>
</evidence>
<keyword evidence="3" id="KW-0143">Chaperone</keyword>
<feature type="compositionally biased region" description="Low complexity" evidence="4">
    <location>
        <begin position="115"/>
        <end position="135"/>
    </location>
</feature>
<dbReference type="PRINTS" id="PR00625">
    <property type="entry name" value="JDOMAIN"/>
</dbReference>
<keyword evidence="2" id="KW-0963">Cytoplasm</keyword>
<name>A0ABQ5PAH0_9ACTN</name>
<reference evidence="6 7" key="1">
    <citation type="submission" date="2022-10" db="EMBL/GenBank/DDBJ databases">
        <title>Draft genome sequence of Streptomyces sp. YSPA8.</title>
        <authorList>
            <person name="Moriuchi R."/>
            <person name="Dohra H."/>
            <person name="Yamamura H."/>
            <person name="Kodani S."/>
        </authorList>
    </citation>
    <scope>NUCLEOTIDE SEQUENCE [LARGE SCALE GENOMIC DNA]</scope>
    <source>
        <strain evidence="6 7">YSPA8</strain>
    </source>
</reference>
<dbReference type="PROSITE" id="PS50076">
    <property type="entry name" value="DNAJ_2"/>
    <property type="match status" value="1"/>
</dbReference>
<dbReference type="PANTHER" id="PTHR44313">
    <property type="entry name" value="DNAJ HOMOLOG SUBFAMILY C MEMBER 17"/>
    <property type="match status" value="1"/>
</dbReference>
<evidence type="ECO:0000256" key="2">
    <source>
        <dbReference type="ARBA" id="ARBA00022490"/>
    </source>
</evidence>
<feature type="domain" description="J" evidence="5">
    <location>
        <begin position="9"/>
        <end position="70"/>
    </location>
</feature>